<keyword evidence="3" id="KW-1185">Reference proteome</keyword>
<proteinExistence type="predicted"/>
<dbReference type="KEGG" id="tid:Thein_1960"/>
<dbReference type="Gene3D" id="1.10.8.730">
    <property type="match status" value="1"/>
</dbReference>
<dbReference type="SUPFAM" id="SSF52540">
    <property type="entry name" value="P-loop containing nucleoside triphosphate hydrolases"/>
    <property type="match status" value="1"/>
</dbReference>
<dbReference type="HOGENOM" id="CLU_007815_1_1_0"/>
<reference evidence="3" key="1">
    <citation type="submission" date="2011-04" db="EMBL/GenBank/DDBJ databases">
        <title>The complete genome of Thermodesulfatator indicus DSM 15286.</title>
        <authorList>
            <person name="Lucas S."/>
            <person name="Copeland A."/>
            <person name="Lapidus A."/>
            <person name="Bruce D."/>
            <person name="Goodwin L."/>
            <person name="Pitluck S."/>
            <person name="Peters L."/>
            <person name="Kyrpides N."/>
            <person name="Mavromatis K."/>
            <person name="Pagani I."/>
            <person name="Ivanova N."/>
            <person name="Saunders L."/>
            <person name="Detter J.C."/>
            <person name="Tapia R."/>
            <person name="Han C."/>
            <person name="Land M."/>
            <person name="Hauser L."/>
            <person name="Markowitz V."/>
            <person name="Cheng J.-F."/>
            <person name="Hugenholtz P."/>
            <person name="Woyke T."/>
            <person name="Wu D."/>
            <person name="Spring S."/>
            <person name="Schroeder M."/>
            <person name="Brambilla E."/>
            <person name="Klenk H.-P."/>
            <person name="Eisen J.A."/>
        </authorList>
    </citation>
    <scope>NUCLEOTIDE SEQUENCE [LARGE SCALE GENOMIC DNA]</scope>
    <source>
        <strain evidence="3">DSM 15286 / JCM 11887 / CIR29812</strain>
    </source>
</reference>
<dbReference type="InterPro" id="IPR027417">
    <property type="entry name" value="P-loop_NTPase"/>
</dbReference>
<dbReference type="Gene3D" id="3.40.50.300">
    <property type="entry name" value="P-loop containing nucleotide triphosphate hydrolases"/>
    <property type="match status" value="1"/>
</dbReference>
<dbReference type="AlphaFoldDB" id="F8ACN8"/>
<reference evidence="2 3" key="2">
    <citation type="journal article" date="2012" name="Stand. Genomic Sci.">
        <title>Complete genome sequence of the thermophilic sulfate-reducing ocean bacterium Thermodesulfatator indicus type strain (CIR29812(T)).</title>
        <authorList>
            <person name="Anderson I."/>
            <person name="Saunders E."/>
            <person name="Lapidus A."/>
            <person name="Nolan M."/>
            <person name="Lucas S."/>
            <person name="Tice H."/>
            <person name="Del Rio T.G."/>
            <person name="Cheng J.F."/>
            <person name="Han C."/>
            <person name="Tapia R."/>
            <person name="Goodwin L.A."/>
            <person name="Pitluck S."/>
            <person name="Liolios K."/>
            <person name="Mavromatis K."/>
            <person name="Pagani I."/>
            <person name="Ivanova N."/>
            <person name="Mikhailova N."/>
            <person name="Pati A."/>
            <person name="Chen A."/>
            <person name="Palaniappan K."/>
            <person name="Land M."/>
            <person name="Hauser L."/>
            <person name="Jeffries C.D."/>
            <person name="Chang Y.J."/>
            <person name="Brambilla E.M."/>
            <person name="Rohde M."/>
            <person name="Spring S."/>
            <person name="Goker M."/>
            <person name="Detter J.C."/>
            <person name="Woyke T."/>
            <person name="Bristow J."/>
            <person name="Eisen J.A."/>
            <person name="Markowitz V."/>
            <person name="Hugenholtz P."/>
            <person name="Kyrpides N.C."/>
            <person name="Klenk H.P."/>
        </authorList>
    </citation>
    <scope>NUCLEOTIDE SEQUENCE [LARGE SCALE GENOMIC DNA]</scope>
    <source>
        <strain evidence="3">DSM 15286 / JCM 11887 / CIR29812</strain>
    </source>
</reference>
<dbReference type="Pfam" id="PF11130">
    <property type="entry name" value="TraC_F_IV"/>
    <property type="match status" value="1"/>
</dbReference>
<dbReference type="InterPro" id="IPR043964">
    <property type="entry name" value="P-loop_TraG"/>
</dbReference>
<dbReference type="Proteomes" id="UP000006793">
    <property type="component" value="Chromosome"/>
</dbReference>
<feature type="domain" description="TraG P-loop" evidence="1">
    <location>
        <begin position="445"/>
        <end position="841"/>
    </location>
</feature>
<protein>
    <submittedName>
        <fullName evidence="2">Sex pilus assembly protein</fullName>
    </submittedName>
</protein>
<dbReference type="PANTHER" id="PTHR38467">
    <property type="match status" value="1"/>
</dbReference>
<dbReference type="InterPro" id="IPR053155">
    <property type="entry name" value="F-pilin_assembly_TraC"/>
</dbReference>
<gene>
    <name evidence="2" type="ordered locus">Thein_1960</name>
</gene>
<dbReference type="InterPro" id="IPR025955">
    <property type="entry name" value="TraC/Conjuga_ATPase"/>
</dbReference>
<evidence type="ECO:0000313" key="2">
    <source>
        <dbReference type="EMBL" id="AEH45814.1"/>
    </source>
</evidence>
<dbReference type="InParanoid" id="F8ACN8"/>
<accession>F8ACN8</accession>
<dbReference type="PANTHER" id="PTHR38467:SF1">
    <property type="entry name" value="CONJUGATIVE TRANSFER: ASSEMBLY"/>
    <property type="match status" value="1"/>
</dbReference>
<dbReference type="PaxDb" id="667014-Thein_1960"/>
<name>F8ACN8_THEID</name>
<sequence length="854" mass="96581">MLSFIGRVANPFASVTVDEIEKATTRYTLSRWLPYLAYDPEKGIYINRDGTAGFILETSPLPGADEQIIQNLTGILDSLPQESVLSVTLLSFPALDPEIEQYEKLKTRVSENPLLEETIKRYAGHLKKWTKGIPHLLGTPLRRFRLLFSFKAPFRDEKNLEDIQDFKTVVREGLKGAYLFPEEFSPERLLYTFFVLFNGRTEPNLYWDPLRPLYDHLILSETSVEVERDKLKIGPLNYRALSFKQVASDVNVFKMSELFGGNRGSLDDSNQIPVHFLYTVFFVNDPDVANTIRSKAFLFKRQVEKEDSLITRFIGEYAQEHLWAVNEIEKGEKFLYAVPIFWFWDEDDSKCISAIKRAKRMISSKGFVPQEEKDILLPLFISSLPFGFYHEGANLERIDRHFLARSDQVANLLPVIVDYCGGGKPHIVFISRKGQFVPFDPFDKAATNKNICVMGTSGGGKSFLMNLYVLSMYAAGAACWIFDVGYSYRKLCKLLNGRYIDLGEENLSLNPFSLVPEGSDPESESERMHHLDTIAALYGCMIYSHTGGNATDTEANILRGAVRWAWREFGKSADVDKVYLYLTRFTDLAKDELEEICPDESTCRSDLVHAAQNLAFNLTEWTGKGSYGRFFNGPASFDFFSSEAFVVLEMERIKRIKPLLRAVTMTCLNAATATLYLLERSIPKVLLFDECGVTLVESGGGAHNLFGEVVEEAYRRARKFNGSTITVFQGPLDLERIGAAGQAIIGNSSFLFMLPSDQYNEAIEKQILPFKEAGGLLSSISSARPRYTEIGIKSPYGLGIIRVVADGFLYWLCTSDADEWAHVEALAREKGSLISTLRELADKRDHEMEKFLKN</sequence>
<dbReference type="STRING" id="667014.Thein_1960"/>
<dbReference type="RefSeq" id="WP_013908553.1">
    <property type="nucleotide sequence ID" value="NC_015681.1"/>
</dbReference>
<evidence type="ECO:0000259" key="1">
    <source>
        <dbReference type="Pfam" id="PF19044"/>
    </source>
</evidence>
<dbReference type="OrthoDB" id="9816422at2"/>
<dbReference type="EMBL" id="CP002683">
    <property type="protein sequence ID" value="AEH45814.1"/>
    <property type="molecule type" value="Genomic_DNA"/>
</dbReference>
<dbReference type="eggNOG" id="COG3451">
    <property type="taxonomic scope" value="Bacteria"/>
</dbReference>
<evidence type="ECO:0000313" key="3">
    <source>
        <dbReference type="Proteomes" id="UP000006793"/>
    </source>
</evidence>
<organism evidence="2 3">
    <name type="scientific">Thermodesulfatator indicus (strain DSM 15286 / JCM 11887 / CIR29812)</name>
    <dbReference type="NCBI Taxonomy" id="667014"/>
    <lineage>
        <taxon>Bacteria</taxon>
        <taxon>Pseudomonadati</taxon>
        <taxon>Thermodesulfobacteriota</taxon>
        <taxon>Thermodesulfobacteria</taxon>
        <taxon>Thermodesulfobacteriales</taxon>
        <taxon>Thermodesulfatatoraceae</taxon>
        <taxon>Thermodesulfatator</taxon>
    </lineage>
</organism>
<dbReference type="Pfam" id="PF19044">
    <property type="entry name" value="P-loop_TraG"/>
    <property type="match status" value="1"/>
</dbReference>